<dbReference type="EMBL" id="ASGP02000001">
    <property type="protein sequence ID" value="KAH9526334.1"/>
    <property type="molecule type" value="Genomic_DNA"/>
</dbReference>
<organism evidence="1 2">
    <name type="scientific">Dermatophagoides farinae</name>
    <name type="common">American house dust mite</name>
    <dbReference type="NCBI Taxonomy" id="6954"/>
    <lineage>
        <taxon>Eukaryota</taxon>
        <taxon>Metazoa</taxon>
        <taxon>Ecdysozoa</taxon>
        <taxon>Arthropoda</taxon>
        <taxon>Chelicerata</taxon>
        <taxon>Arachnida</taxon>
        <taxon>Acari</taxon>
        <taxon>Acariformes</taxon>
        <taxon>Sarcoptiformes</taxon>
        <taxon>Astigmata</taxon>
        <taxon>Psoroptidia</taxon>
        <taxon>Analgoidea</taxon>
        <taxon>Pyroglyphidae</taxon>
        <taxon>Dermatophagoidinae</taxon>
        <taxon>Dermatophagoides</taxon>
    </lineage>
</organism>
<dbReference type="Pfam" id="PF10171">
    <property type="entry name" value="Tim29"/>
    <property type="match status" value="1"/>
</dbReference>
<dbReference type="Proteomes" id="UP000790347">
    <property type="component" value="Unassembled WGS sequence"/>
</dbReference>
<proteinExistence type="predicted"/>
<dbReference type="PANTHER" id="PTHR21435">
    <property type="entry name" value="MITOCHONDRIAL IMPORT INNER MEMBRANE TRANSLOCASE SUBUNIT TIM29"/>
    <property type="match status" value="1"/>
</dbReference>
<sequence>MSIMLRITNFTSKMSLITKRYRNFTLLPERLKGGIIENSINYLRNVGNDYKNVYLETIQDIRKRPLKASIIGAILISGGYCIQHNPSFDDFQTQLIDSNNRLSRVPQSIRNQTSCQYVHRLFRMNDKQLLRHQSFGLFSIIYISNHSSGNSLFQYQCKYLKPEWRTTISQRIIDIVYSSMLTLGIFSINKLFNNVRLEPKRISRRYRFDLKWKSVIGK</sequence>
<reference evidence="1" key="1">
    <citation type="submission" date="2013-05" db="EMBL/GenBank/DDBJ databases">
        <authorList>
            <person name="Yim A.K.Y."/>
            <person name="Chan T.F."/>
            <person name="Ji K.M."/>
            <person name="Liu X.Y."/>
            <person name="Zhou J.W."/>
            <person name="Li R.Q."/>
            <person name="Yang K.Y."/>
            <person name="Li J."/>
            <person name="Li M."/>
            <person name="Law P.T.W."/>
            <person name="Wu Y.L."/>
            <person name="Cai Z.L."/>
            <person name="Qin H."/>
            <person name="Bao Y."/>
            <person name="Leung R.K.K."/>
            <person name="Ng P.K.S."/>
            <person name="Zou J."/>
            <person name="Zhong X.J."/>
            <person name="Ran P.X."/>
            <person name="Zhong N.S."/>
            <person name="Liu Z.G."/>
            <person name="Tsui S.K.W."/>
        </authorList>
    </citation>
    <scope>NUCLEOTIDE SEQUENCE</scope>
    <source>
        <strain evidence="1">Derf</strain>
        <tissue evidence="1">Whole organism</tissue>
    </source>
</reference>
<dbReference type="AlphaFoldDB" id="A0A922IBI4"/>
<dbReference type="InterPro" id="IPR019322">
    <property type="entry name" value="TIMM29"/>
</dbReference>
<comment type="caution">
    <text evidence="1">The sequence shown here is derived from an EMBL/GenBank/DDBJ whole genome shotgun (WGS) entry which is preliminary data.</text>
</comment>
<dbReference type="GO" id="GO:0042721">
    <property type="term" value="C:TIM22 mitochondrial import inner membrane insertion complex"/>
    <property type="evidence" value="ECO:0007669"/>
    <property type="project" value="InterPro"/>
</dbReference>
<accession>A0A922IBI4</accession>
<name>A0A922IBI4_DERFA</name>
<keyword evidence="2" id="KW-1185">Reference proteome</keyword>
<evidence type="ECO:0000313" key="2">
    <source>
        <dbReference type="Proteomes" id="UP000790347"/>
    </source>
</evidence>
<evidence type="ECO:0000313" key="1">
    <source>
        <dbReference type="EMBL" id="KAH9526334.1"/>
    </source>
</evidence>
<protein>
    <submittedName>
        <fullName evidence="1">Uncharacterized protein</fullName>
    </submittedName>
</protein>
<reference evidence="1" key="2">
    <citation type="journal article" date="2022" name="Res Sq">
        <title>Comparative Genomics Reveals Insights into the Divergent Evolution of Astigmatic Mites and Household Pest Adaptations.</title>
        <authorList>
            <person name="Xiong Q."/>
            <person name="Wan A.T.-Y."/>
            <person name="Liu X.-Y."/>
            <person name="Fung C.S.-H."/>
            <person name="Xiao X."/>
            <person name="Malainual N."/>
            <person name="Hou J."/>
            <person name="Wang L."/>
            <person name="Wang M."/>
            <person name="Yang K."/>
            <person name="Cui Y."/>
            <person name="Leung E."/>
            <person name="Nong W."/>
            <person name="Shin S.-K."/>
            <person name="Au S."/>
            <person name="Jeong K.Y."/>
            <person name="Chew F.T."/>
            <person name="Hui J."/>
            <person name="Leung T.F."/>
            <person name="Tungtrongchitr A."/>
            <person name="Zhong N."/>
            <person name="Liu Z."/>
            <person name="Tsui S."/>
        </authorList>
    </citation>
    <scope>NUCLEOTIDE SEQUENCE</scope>
    <source>
        <strain evidence="1">Derf</strain>
        <tissue evidence="1">Whole organism</tissue>
    </source>
</reference>
<dbReference type="GO" id="GO:0045039">
    <property type="term" value="P:protein insertion into mitochondrial inner membrane"/>
    <property type="evidence" value="ECO:0007669"/>
    <property type="project" value="TreeGrafter"/>
</dbReference>
<gene>
    <name evidence="1" type="ORF">DERF_000432</name>
</gene>
<dbReference type="PANTHER" id="PTHR21435:SF1">
    <property type="entry name" value="MITOCHONDRIAL IMPORT INNER MEMBRANE TRANSLOCASE SUBUNIT TIM29"/>
    <property type="match status" value="1"/>
</dbReference>